<evidence type="ECO:0000313" key="2">
    <source>
        <dbReference type="Proteomes" id="UP000029448"/>
    </source>
</evidence>
<protein>
    <submittedName>
        <fullName evidence="1">Uncharacterized protein</fullName>
    </submittedName>
</protein>
<accession>A0A095B5T1</accession>
<keyword evidence="2" id="KW-1185">Reference proteome</keyword>
<dbReference type="RefSeq" id="WP_052051274.1">
    <property type="nucleotide sequence ID" value="NZ_JOKM01000048.1"/>
</dbReference>
<dbReference type="STRING" id="104102.AtDm6_1296"/>
<dbReference type="EMBL" id="JOKM01000048">
    <property type="protein sequence ID" value="KGB24298.1"/>
    <property type="molecule type" value="Genomic_DNA"/>
</dbReference>
<dbReference type="PATRIC" id="fig|104102.7.peg.1286"/>
<sequence length="218" mass="24958">MIIQITPGMKTIIWLAHKYGAVKLRSRSVRLTWEPGEGCALIDTTTYQTDTMQKRGFIVLQDGSDDTFILTELGRVKATAMWFEPPRLQECRRKSGLFWISDEQMQWLKPWLPTRFHHLRNDDRKLLSGIVHALRENLSFRQVSGEKYGAELALHGRWAQWCISGTMDAVLGHLFERDGENIRLVVTTEMLLRHRKGSGAIARGELPTFSPLPDLEAA</sequence>
<dbReference type="Proteomes" id="UP000029448">
    <property type="component" value="Unassembled WGS sequence"/>
</dbReference>
<proteinExistence type="predicted"/>
<name>A0A095B5T1_9PROT</name>
<gene>
    <name evidence="1" type="ORF">AtDm6_1296</name>
</gene>
<comment type="caution">
    <text evidence="1">The sequence shown here is derived from an EMBL/GenBank/DDBJ whole genome shotgun (WGS) entry which is preliminary data.</text>
</comment>
<dbReference type="AlphaFoldDB" id="A0A095B5T1"/>
<organism evidence="1 2">
    <name type="scientific">Acetobacter tropicalis</name>
    <dbReference type="NCBI Taxonomy" id="104102"/>
    <lineage>
        <taxon>Bacteria</taxon>
        <taxon>Pseudomonadati</taxon>
        <taxon>Pseudomonadota</taxon>
        <taxon>Alphaproteobacteria</taxon>
        <taxon>Acetobacterales</taxon>
        <taxon>Acetobacteraceae</taxon>
        <taxon>Acetobacter</taxon>
    </lineage>
</organism>
<evidence type="ECO:0000313" key="1">
    <source>
        <dbReference type="EMBL" id="KGB24298.1"/>
    </source>
</evidence>
<reference evidence="1 2" key="1">
    <citation type="submission" date="2014-06" db="EMBL/GenBank/DDBJ databases">
        <title>Functional and comparative genomic analyses of the Drosophila gut microbiota identify candidate symbiosis factors.</title>
        <authorList>
            <person name="Newell P.D."/>
            <person name="Chaston J.M."/>
            <person name="Douglas A.E."/>
        </authorList>
    </citation>
    <scope>NUCLEOTIDE SEQUENCE [LARGE SCALE GENOMIC DNA]</scope>
    <source>
        <strain evidence="1 2">DmCS_006</strain>
    </source>
</reference>